<evidence type="ECO:0000313" key="9">
    <source>
        <dbReference type="EnsemblMetazoa" id="G23237.7:cds"/>
    </source>
</evidence>
<feature type="region of interest" description="Disordered" evidence="6">
    <location>
        <begin position="339"/>
        <end position="379"/>
    </location>
</feature>
<keyword evidence="5 7" id="KW-0472">Membrane</keyword>
<feature type="compositionally biased region" description="Polar residues" evidence="6">
    <location>
        <begin position="340"/>
        <end position="357"/>
    </location>
</feature>
<comment type="similarity">
    <text evidence="2">Belongs to the TM2 family.</text>
</comment>
<keyword evidence="10" id="KW-1185">Reference proteome</keyword>
<feature type="compositionally biased region" description="Low complexity" evidence="6">
    <location>
        <begin position="366"/>
        <end position="379"/>
    </location>
</feature>
<feature type="transmembrane region" description="Helical" evidence="7">
    <location>
        <begin position="216"/>
        <end position="238"/>
    </location>
</feature>
<evidence type="ECO:0000259" key="8">
    <source>
        <dbReference type="Pfam" id="PF05154"/>
    </source>
</evidence>
<keyword evidence="4 7" id="KW-1133">Transmembrane helix</keyword>
<evidence type="ECO:0000256" key="5">
    <source>
        <dbReference type="ARBA" id="ARBA00023136"/>
    </source>
</evidence>
<dbReference type="Proteomes" id="UP000005408">
    <property type="component" value="Unassembled WGS sequence"/>
</dbReference>
<name>A0A8W8KBV2_MAGGI</name>
<dbReference type="Pfam" id="PF05154">
    <property type="entry name" value="TM2"/>
    <property type="match status" value="4"/>
</dbReference>
<feature type="domain" description="TM2" evidence="8">
    <location>
        <begin position="47"/>
        <end position="95"/>
    </location>
</feature>
<dbReference type="InterPro" id="IPR007829">
    <property type="entry name" value="TM2"/>
</dbReference>
<keyword evidence="3 7" id="KW-0812">Transmembrane</keyword>
<feature type="transmembrane region" description="Helical" evidence="7">
    <location>
        <begin position="147"/>
        <end position="168"/>
    </location>
</feature>
<feature type="transmembrane region" description="Helical" evidence="7">
    <location>
        <begin position="122"/>
        <end position="141"/>
    </location>
</feature>
<feature type="transmembrane region" description="Helical" evidence="7">
    <location>
        <begin position="289"/>
        <end position="308"/>
    </location>
</feature>
<evidence type="ECO:0000313" key="10">
    <source>
        <dbReference type="Proteomes" id="UP000005408"/>
    </source>
</evidence>
<evidence type="ECO:0000256" key="2">
    <source>
        <dbReference type="ARBA" id="ARBA00008284"/>
    </source>
</evidence>
<evidence type="ECO:0000256" key="3">
    <source>
        <dbReference type="ARBA" id="ARBA00022692"/>
    </source>
</evidence>
<sequence>MEMTSKQQEVNSHGAERYQHVEEPSYRNVMTSYPPSPEPNQHPPFTPKSVLEAYMLAIPFGLLGFHHFYLHRPGFGVLYLFTFGLLGIGVVFDWVRLPYLVHEANNRLRNPRSAENEDKRLDDAYLLWFVFGLFGFHHFYLRNKSLGFLYFFTCGLFGLGWLVDLFRLHSVVRKTNAKHRSGLDKFEDYSLLMAYTFNLFPITGILGGQHFYLGRYFFGVAYFITFGLLGFGWFLDIFRLPVLVRRANEKVHNQKYNCPTLQKVYLDDAYILWFPFGLHGFHHFYLRRYVWGFLYHFTFGLFGIGWLVDMCRIPSLVREYNERLSMTPLIVQEPREHRTYPTTMSNPPNNGAYQTPRTGHYPTAPPTTTEPYCGTTGPHPTMTGPYPMAPPVPPIVSTPVYGYSGEVSDPPVYTEAPPPYTE</sequence>
<dbReference type="AlphaFoldDB" id="A0A8W8KBV2"/>
<feature type="transmembrane region" description="Helical" evidence="7">
    <location>
        <begin position="189"/>
        <end position="210"/>
    </location>
</feature>
<dbReference type="PANTHER" id="PTHR21016:SF25">
    <property type="entry name" value="TM2 DOMAIN-CONTAINING PROTEIN DDB_G0277895-RELATED"/>
    <property type="match status" value="1"/>
</dbReference>
<accession>A0A8W8KBV2</accession>
<feature type="region of interest" description="Disordered" evidence="6">
    <location>
        <begin position="398"/>
        <end position="422"/>
    </location>
</feature>
<comment type="subcellular location">
    <subcellularLocation>
        <location evidence="1">Membrane</location>
        <topology evidence="1">Multi-pass membrane protein</topology>
    </subcellularLocation>
</comment>
<evidence type="ECO:0000256" key="6">
    <source>
        <dbReference type="SAM" id="MobiDB-lite"/>
    </source>
</evidence>
<dbReference type="PANTHER" id="PTHR21016">
    <property type="entry name" value="BETA-AMYLOID BINDING PROTEIN-RELATED"/>
    <property type="match status" value="1"/>
</dbReference>
<feature type="domain" description="TM2" evidence="8">
    <location>
        <begin position="188"/>
        <end position="238"/>
    </location>
</feature>
<dbReference type="OMA" id="ICAYLWA"/>
<dbReference type="InterPro" id="IPR050932">
    <property type="entry name" value="TM2D1-3-like"/>
</dbReference>
<evidence type="ECO:0000256" key="4">
    <source>
        <dbReference type="ARBA" id="ARBA00022989"/>
    </source>
</evidence>
<reference evidence="9" key="1">
    <citation type="submission" date="2022-08" db="UniProtKB">
        <authorList>
            <consortium name="EnsemblMetazoa"/>
        </authorList>
    </citation>
    <scope>IDENTIFICATION</scope>
    <source>
        <strain evidence="9">05x7-T-G4-1.051#20</strain>
    </source>
</reference>
<evidence type="ECO:0000256" key="1">
    <source>
        <dbReference type="ARBA" id="ARBA00004141"/>
    </source>
</evidence>
<feature type="domain" description="TM2" evidence="8">
    <location>
        <begin position="269"/>
        <end position="310"/>
    </location>
</feature>
<proteinExistence type="inferred from homology"/>
<evidence type="ECO:0000256" key="7">
    <source>
        <dbReference type="SAM" id="Phobius"/>
    </source>
</evidence>
<feature type="domain" description="TM2" evidence="8">
    <location>
        <begin position="124"/>
        <end position="166"/>
    </location>
</feature>
<feature type="transmembrane region" description="Helical" evidence="7">
    <location>
        <begin position="51"/>
        <end position="70"/>
    </location>
</feature>
<feature type="transmembrane region" description="Helical" evidence="7">
    <location>
        <begin position="76"/>
        <end position="101"/>
    </location>
</feature>
<dbReference type="OrthoDB" id="10262359at2759"/>
<protein>
    <recommendedName>
        <fullName evidence="8">TM2 domain-containing protein</fullName>
    </recommendedName>
</protein>
<dbReference type="EnsemblMetazoa" id="G23237.7">
    <property type="protein sequence ID" value="G23237.7:cds"/>
    <property type="gene ID" value="G23237"/>
</dbReference>
<dbReference type="GO" id="GO:0016020">
    <property type="term" value="C:membrane"/>
    <property type="evidence" value="ECO:0007669"/>
    <property type="project" value="UniProtKB-SubCell"/>
</dbReference>
<organism evidence="9 10">
    <name type="scientific">Magallana gigas</name>
    <name type="common">Pacific oyster</name>
    <name type="synonym">Crassostrea gigas</name>
    <dbReference type="NCBI Taxonomy" id="29159"/>
    <lineage>
        <taxon>Eukaryota</taxon>
        <taxon>Metazoa</taxon>
        <taxon>Spiralia</taxon>
        <taxon>Lophotrochozoa</taxon>
        <taxon>Mollusca</taxon>
        <taxon>Bivalvia</taxon>
        <taxon>Autobranchia</taxon>
        <taxon>Pteriomorphia</taxon>
        <taxon>Ostreida</taxon>
        <taxon>Ostreoidea</taxon>
        <taxon>Ostreidae</taxon>
        <taxon>Magallana</taxon>
    </lineage>
</organism>